<comment type="caution">
    <text evidence="2">The sequence shown here is derived from an EMBL/GenBank/DDBJ whole genome shotgun (WGS) entry which is preliminary data.</text>
</comment>
<sequence length="73" mass="7761">MARMMLAPAASPVMAETIAAPIRIKDKGSSRRRRMAFSSPNRAGGASRLGPTWARIRAASAELSPSGRAPRRA</sequence>
<protein>
    <submittedName>
        <fullName evidence="2">Uncharacterized protein</fullName>
    </submittedName>
</protein>
<reference evidence="2" key="1">
    <citation type="submission" date="2016-10" db="EMBL/GenBank/DDBJ databases">
        <title>Sequence of Gallionella enrichment culture.</title>
        <authorList>
            <person name="Poehlein A."/>
            <person name="Muehling M."/>
            <person name="Daniel R."/>
        </authorList>
    </citation>
    <scope>NUCLEOTIDE SEQUENCE</scope>
</reference>
<organism evidence="2">
    <name type="scientific">mine drainage metagenome</name>
    <dbReference type="NCBI Taxonomy" id="410659"/>
    <lineage>
        <taxon>unclassified sequences</taxon>
        <taxon>metagenomes</taxon>
        <taxon>ecological metagenomes</taxon>
    </lineage>
</organism>
<name>A0A1J5P616_9ZZZZ</name>
<proteinExistence type="predicted"/>
<dbReference type="EMBL" id="MLJW01006459">
    <property type="protein sequence ID" value="OIQ66642.1"/>
    <property type="molecule type" value="Genomic_DNA"/>
</dbReference>
<evidence type="ECO:0000256" key="1">
    <source>
        <dbReference type="SAM" id="MobiDB-lite"/>
    </source>
</evidence>
<accession>A0A1J5P616</accession>
<feature type="region of interest" description="Disordered" evidence="1">
    <location>
        <begin position="26"/>
        <end position="51"/>
    </location>
</feature>
<evidence type="ECO:0000313" key="2">
    <source>
        <dbReference type="EMBL" id="OIQ66642.1"/>
    </source>
</evidence>
<dbReference type="AlphaFoldDB" id="A0A1J5P616"/>
<gene>
    <name evidence="2" type="ORF">GALL_517870</name>
</gene>